<proteinExistence type="predicted"/>
<evidence type="ECO:0000313" key="4">
    <source>
        <dbReference type="EMBL" id="SOX55068.1"/>
    </source>
</evidence>
<dbReference type="OrthoDB" id="4736203at2"/>
<keyword evidence="2" id="KW-0812">Transmembrane</keyword>
<dbReference type="EMBL" id="FXEG02000003">
    <property type="protein sequence ID" value="SOX55068.1"/>
    <property type="molecule type" value="Genomic_DNA"/>
</dbReference>
<accession>A0A2K4YE82</accession>
<evidence type="ECO:0000256" key="1">
    <source>
        <dbReference type="SAM" id="MobiDB-lite"/>
    </source>
</evidence>
<comment type="caution">
    <text evidence="4">The sequence shown here is derived from an EMBL/GenBank/DDBJ whole genome shotgun (WGS) entry which is preliminary data.</text>
</comment>
<feature type="domain" description="ESX-1 secretion-associated protein EspA/EspE-like" evidence="3">
    <location>
        <begin position="94"/>
        <end position="167"/>
    </location>
</feature>
<keyword evidence="5" id="KW-1185">Reference proteome</keyword>
<feature type="transmembrane region" description="Helical" evidence="2">
    <location>
        <begin position="172"/>
        <end position="193"/>
    </location>
</feature>
<sequence length="409" mass="41583">MPKISDTWKPGFSAVAAGKAFATGNYADGALNLFLALGQGGYAIGKNYLPKSKGLDLLSGNWGSEESLRDAFGVEAVILERGIQIVTALTLLLGSGKEQGQTYESASKDFDLAWQNLKDAAVDSESWSGASADAYNARNAEQMQWASTAADLDLQVAALLLQNSDMLGNCKITLTSVRAFFTVCIPIAATLRWAAGPAGPAISRWFQWAAFGIGMAVALPTTGLAALKAGQNANQLQLINLEYTGIAASAVVTGSESTTPEVAPAPKSSVSGFDQINAGSSAAVSGGFDGPASQSAGTPSPGAASTGEGESPQGVWAGEPSERAVPQTGTAAAYAMPPVGQVSGRQSGSRAASGSAASSEKSPVRESAAAEEDVLSRDFETAATGAGVGERAPVDTPAAGAEQAQERVR</sequence>
<name>A0A2K4YE82_9MYCO</name>
<reference evidence="4" key="1">
    <citation type="submission" date="2018-01" db="EMBL/GenBank/DDBJ databases">
        <authorList>
            <consortium name="Urmite Genomes"/>
        </authorList>
    </citation>
    <scope>NUCLEOTIDE SEQUENCE [LARGE SCALE GENOMIC DNA]</scope>
    <source>
        <strain evidence="4">AFP003</strain>
    </source>
</reference>
<gene>
    <name evidence="4" type="ORF">MAAFP003_3750</name>
</gene>
<evidence type="ECO:0000259" key="3">
    <source>
        <dbReference type="Pfam" id="PF18879"/>
    </source>
</evidence>
<dbReference type="AlphaFoldDB" id="A0A2K4YE82"/>
<feature type="region of interest" description="Disordered" evidence="1">
    <location>
        <begin position="282"/>
        <end position="409"/>
    </location>
</feature>
<evidence type="ECO:0000256" key="2">
    <source>
        <dbReference type="SAM" id="Phobius"/>
    </source>
</evidence>
<feature type="compositionally biased region" description="Low complexity" evidence="1">
    <location>
        <begin position="343"/>
        <end position="359"/>
    </location>
</feature>
<dbReference type="Pfam" id="PF18879">
    <property type="entry name" value="EspA_EspE"/>
    <property type="match status" value="1"/>
</dbReference>
<evidence type="ECO:0000313" key="5">
    <source>
        <dbReference type="Proteomes" id="UP000236318"/>
    </source>
</evidence>
<feature type="transmembrane region" description="Helical" evidence="2">
    <location>
        <begin position="205"/>
        <end position="227"/>
    </location>
</feature>
<dbReference type="RefSeq" id="WP_096289234.1">
    <property type="nucleotide sequence ID" value="NZ_FXEG02000003.1"/>
</dbReference>
<protein>
    <recommendedName>
        <fullName evidence="3">ESX-1 secretion-associated protein EspA/EspE-like domain-containing protein</fullName>
    </recommendedName>
</protein>
<organism evidence="4 5">
    <name type="scientific">Mycobacterium ahvazicum</name>
    <dbReference type="NCBI Taxonomy" id="1964395"/>
    <lineage>
        <taxon>Bacteria</taxon>
        <taxon>Bacillati</taxon>
        <taxon>Actinomycetota</taxon>
        <taxon>Actinomycetes</taxon>
        <taxon>Mycobacteriales</taxon>
        <taxon>Mycobacteriaceae</taxon>
        <taxon>Mycobacterium</taxon>
        <taxon>Mycobacterium simiae complex</taxon>
    </lineage>
</organism>
<keyword evidence="2" id="KW-0472">Membrane</keyword>
<keyword evidence="2" id="KW-1133">Transmembrane helix</keyword>
<dbReference type="InterPro" id="IPR043796">
    <property type="entry name" value="ESX-1_EspA/EspE-like"/>
</dbReference>
<dbReference type="Proteomes" id="UP000236318">
    <property type="component" value="Unassembled WGS sequence"/>
</dbReference>